<dbReference type="Pfam" id="PF00756">
    <property type="entry name" value="Esterase"/>
    <property type="match status" value="1"/>
</dbReference>
<evidence type="ECO:0000313" key="1">
    <source>
        <dbReference type="EMBL" id="MBB4103256.1"/>
    </source>
</evidence>
<dbReference type="SUPFAM" id="SSF53474">
    <property type="entry name" value="alpha/beta-Hydrolases"/>
    <property type="match status" value="1"/>
</dbReference>
<dbReference type="InterPro" id="IPR050583">
    <property type="entry name" value="Mycobacterial_A85_antigen"/>
</dbReference>
<name>A0A7W6K159_9HYPH</name>
<dbReference type="AlphaFoldDB" id="A0A7W6K159"/>
<dbReference type="EMBL" id="JACIDU010000006">
    <property type="protein sequence ID" value="MBB4103256.1"/>
    <property type="molecule type" value="Genomic_DNA"/>
</dbReference>
<accession>A0A7W6K159</accession>
<dbReference type="Proteomes" id="UP000584824">
    <property type="component" value="Unassembled WGS sequence"/>
</dbReference>
<dbReference type="InterPro" id="IPR029058">
    <property type="entry name" value="AB_hydrolase_fold"/>
</dbReference>
<dbReference type="Gene3D" id="3.40.50.1820">
    <property type="entry name" value="alpha/beta hydrolase"/>
    <property type="match status" value="1"/>
</dbReference>
<dbReference type="PANTHER" id="PTHR48098">
    <property type="entry name" value="ENTEROCHELIN ESTERASE-RELATED"/>
    <property type="match status" value="1"/>
</dbReference>
<reference evidence="1 2" key="1">
    <citation type="submission" date="2020-08" db="EMBL/GenBank/DDBJ databases">
        <title>Genomic Encyclopedia of Type Strains, Phase IV (KMG-IV): sequencing the most valuable type-strain genomes for metagenomic binning, comparative biology and taxonomic classification.</title>
        <authorList>
            <person name="Goeker M."/>
        </authorList>
    </citation>
    <scope>NUCLEOTIDE SEQUENCE [LARGE SCALE GENOMIC DNA]</scope>
    <source>
        <strain evidence="1 2">DSM 26385</strain>
    </source>
</reference>
<protein>
    <submittedName>
        <fullName evidence="1">Esterase/lipase superfamily enzyme</fullName>
    </submittedName>
</protein>
<dbReference type="InterPro" id="IPR000801">
    <property type="entry name" value="Esterase-like"/>
</dbReference>
<dbReference type="RefSeq" id="WP_183791606.1">
    <property type="nucleotide sequence ID" value="NZ_JACIDU010000006.1"/>
</dbReference>
<gene>
    <name evidence="1" type="ORF">GGQ66_001813</name>
</gene>
<evidence type="ECO:0000313" key="2">
    <source>
        <dbReference type="Proteomes" id="UP000584824"/>
    </source>
</evidence>
<sequence>MKREYFRWHSHTLDRDMELLVFGHAGAKVLVFPTRDGRFWEYEDLGIVNSVADKLEAGQLQLFCVDGVAGETLYGNGVRPQDRARRFTAFEDYILEEVLPLMDRLNPHDCVIAQGCSLGAFQAANLVFRHPHRFRKLVAFSGRYDLTLKVEAFGDLFDGHYDDDVYFHTPSHFLPGLMCEWRLEHLRKIDMIFTIGDEDPFLDNNNRLSHTLNEKGVAHRMHVWHGRAHRGSAWRKMAPLYI</sequence>
<organism evidence="1 2">
    <name type="scientific">Allorhizobium borbori</name>
    <dbReference type="NCBI Taxonomy" id="485907"/>
    <lineage>
        <taxon>Bacteria</taxon>
        <taxon>Pseudomonadati</taxon>
        <taxon>Pseudomonadota</taxon>
        <taxon>Alphaproteobacteria</taxon>
        <taxon>Hyphomicrobiales</taxon>
        <taxon>Rhizobiaceae</taxon>
        <taxon>Rhizobium/Agrobacterium group</taxon>
        <taxon>Allorhizobium</taxon>
    </lineage>
</organism>
<proteinExistence type="predicted"/>
<comment type="caution">
    <text evidence="1">The sequence shown here is derived from an EMBL/GenBank/DDBJ whole genome shotgun (WGS) entry which is preliminary data.</text>
</comment>
<dbReference type="PANTHER" id="PTHR48098:SF3">
    <property type="entry name" value="IRON(III) ENTEROBACTIN ESTERASE"/>
    <property type="match status" value="1"/>
</dbReference>
<keyword evidence="2" id="KW-1185">Reference proteome</keyword>